<dbReference type="Gene3D" id="1.10.150.20">
    <property type="entry name" value="5' to 3' exonuclease, C-terminal subdomain"/>
    <property type="match status" value="1"/>
</dbReference>
<dbReference type="CDD" id="cd01700">
    <property type="entry name" value="PolY_Pol_V_umuC"/>
    <property type="match status" value="1"/>
</dbReference>
<proteinExistence type="inferred from homology"/>
<dbReference type="RefSeq" id="WP_093034903.1">
    <property type="nucleotide sequence ID" value="NZ_FNNZ01000017.1"/>
</dbReference>
<dbReference type="OrthoDB" id="9808813at2"/>
<dbReference type="SUPFAM" id="SSF56672">
    <property type="entry name" value="DNA/RNA polymerases"/>
    <property type="match status" value="1"/>
</dbReference>
<evidence type="ECO:0000256" key="1">
    <source>
        <dbReference type="ARBA" id="ARBA00010945"/>
    </source>
</evidence>
<evidence type="ECO:0000313" key="7">
    <source>
        <dbReference type="EMBL" id="SDX22072.1"/>
    </source>
</evidence>
<dbReference type="GO" id="GO:0005829">
    <property type="term" value="C:cytosol"/>
    <property type="evidence" value="ECO:0007669"/>
    <property type="project" value="TreeGrafter"/>
</dbReference>
<accession>A0A1H2ZWT6</accession>
<dbReference type="STRING" id="1058.SAMN05421783_11795"/>
<dbReference type="GO" id="GO:0006281">
    <property type="term" value="P:DNA repair"/>
    <property type="evidence" value="ECO:0007669"/>
    <property type="project" value="UniProtKB-KW"/>
</dbReference>
<comment type="similarity">
    <text evidence="1">Belongs to the DNA polymerase type-Y family.</text>
</comment>
<sequence>MAILALVDCNSFYASCEQVFRPDLLGRAVVVLSNNDGCVVARSREAKALGIAMGEPWFQVRLRLDGARPVSALSSNYALYADMSNRVMRLLARFAPRQEVYSIDECFLDLTGLADPSAIAHGIRATVPRWTGLPVCVGLGPTKTLAKLANRLAKQDADGDGVCDLATLSEVDLDRRLAEIPVGDIWGVGPRIAARLTALGVTTALALKQADSAWLRTHFSVVLARTALELRGVPCLDVEDVTPDKQQIQCSRSFGMPVTTFETLGEAVTTYVARAAEKLRAQQSEAGMVSVMIRTNLFRSDEPQYSNSLVLPLREPAADTRRLARTARHGLRRLYRPGFRYAKAGVALLALSPAGERQGDLFGDPGRRDRGERLMAVMDRINRSYGRGTLVLGGAGLNKPWAMRQSIRSPHYTTRWDELAVVRC</sequence>
<dbReference type="Gene3D" id="3.30.70.270">
    <property type="match status" value="1"/>
</dbReference>
<dbReference type="Pfam" id="PF11799">
    <property type="entry name" value="IMS_C"/>
    <property type="match status" value="1"/>
</dbReference>
<gene>
    <name evidence="7" type="ORF">SAMN05421783_11795</name>
</gene>
<keyword evidence="3" id="KW-0741">SOS mutagenesis</keyword>
<dbReference type="InterPro" id="IPR043128">
    <property type="entry name" value="Rev_trsase/Diguanyl_cyclase"/>
</dbReference>
<evidence type="ECO:0000256" key="4">
    <source>
        <dbReference type="ARBA" id="ARBA00023204"/>
    </source>
</evidence>
<dbReference type="InterPro" id="IPR024728">
    <property type="entry name" value="PolY_HhH_motif"/>
</dbReference>
<dbReference type="GO" id="GO:0042276">
    <property type="term" value="P:error-prone translesion synthesis"/>
    <property type="evidence" value="ECO:0007669"/>
    <property type="project" value="TreeGrafter"/>
</dbReference>
<evidence type="ECO:0000313" key="8">
    <source>
        <dbReference type="Proteomes" id="UP000198816"/>
    </source>
</evidence>
<protein>
    <submittedName>
        <fullName evidence="7">DNA polymerase V</fullName>
    </submittedName>
</protein>
<dbReference type="Pfam" id="PF11798">
    <property type="entry name" value="IMS_HHH"/>
    <property type="match status" value="1"/>
</dbReference>
<dbReference type="AlphaFoldDB" id="A0A1H2ZWT6"/>
<reference evidence="8" key="1">
    <citation type="submission" date="2016-10" db="EMBL/GenBank/DDBJ databases">
        <authorList>
            <person name="Varghese N."/>
            <person name="Submissions S."/>
        </authorList>
    </citation>
    <scope>NUCLEOTIDE SEQUENCE [LARGE SCALE GENOMIC DNA]</scope>
    <source>
        <strain evidence="8">DSM 217</strain>
    </source>
</reference>
<dbReference type="PROSITE" id="PS50173">
    <property type="entry name" value="UMUC"/>
    <property type="match status" value="1"/>
</dbReference>
<dbReference type="InterPro" id="IPR043502">
    <property type="entry name" value="DNA/RNA_pol_sf"/>
</dbReference>
<keyword evidence="5" id="KW-0742">SOS response</keyword>
<keyword evidence="4" id="KW-0234">DNA repair</keyword>
<keyword evidence="2" id="KW-0227">DNA damage</keyword>
<evidence type="ECO:0000259" key="6">
    <source>
        <dbReference type="PROSITE" id="PS50173"/>
    </source>
</evidence>
<keyword evidence="8" id="KW-1185">Reference proteome</keyword>
<evidence type="ECO:0000256" key="5">
    <source>
        <dbReference type="ARBA" id="ARBA00023236"/>
    </source>
</evidence>
<dbReference type="Pfam" id="PF00817">
    <property type="entry name" value="IMS"/>
    <property type="match status" value="1"/>
</dbReference>
<dbReference type="Pfam" id="PF13438">
    <property type="entry name" value="DUF4113"/>
    <property type="match status" value="1"/>
</dbReference>
<feature type="domain" description="UmuC" evidence="6">
    <location>
        <begin position="4"/>
        <end position="189"/>
    </location>
</feature>
<dbReference type="GO" id="GO:0003684">
    <property type="term" value="F:damaged DNA binding"/>
    <property type="evidence" value="ECO:0007669"/>
    <property type="project" value="InterPro"/>
</dbReference>
<evidence type="ECO:0000256" key="2">
    <source>
        <dbReference type="ARBA" id="ARBA00022763"/>
    </source>
</evidence>
<dbReference type="Proteomes" id="UP000198816">
    <property type="component" value="Unassembled WGS sequence"/>
</dbReference>
<dbReference type="EMBL" id="FNNZ01000017">
    <property type="protein sequence ID" value="SDX22072.1"/>
    <property type="molecule type" value="Genomic_DNA"/>
</dbReference>
<dbReference type="GO" id="GO:0009432">
    <property type="term" value="P:SOS response"/>
    <property type="evidence" value="ECO:0007669"/>
    <property type="project" value="UniProtKB-KW"/>
</dbReference>
<dbReference type="PANTHER" id="PTHR11076:SF34">
    <property type="entry name" value="PROTEIN UMUC"/>
    <property type="match status" value="1"/>
</dbReference>
<dbReference type="InterPro" id="IPR050116">
    <property type="entry name" value="DNA_polymerase-Y"/>
</dbReference>
<dbReference type="InterPro" id="IPR001126">
    <property type="entry name" value="UmuC"/>
</dbReference>
<dbReference type="InterPro" id="IPR017961">
    <property type="entry name" value="DNA_pol_Y-fam_little_finger"/>
</dbReference>
<evidence type="ECO:0000256" key="3">
    <source>
        <dbReference type="ARBA" id="ARBA00023199"/>
    </source>
</evidence>
<name>A0A1H2ZWT6_THIRO</name>
<dbReference type="Gene3D" id="3.40.1170.60">
    <property type="match status" value="1"/>
</dbReference>
<dbReference type="InterPro" id="IPR025188">
    <property type="entry name" value="DUF4113"/>
</dbReference>
<dbReference type="GO" id="GO:0003887">
    <property type="term" value="F:DNA-directed DNA polymerase activity"/>
    <property type="evidence" value="ECO:0007669"/>
    <property type="project" value="TreeGrafter"/>
</dbReference>
<dbReference type="NCBIfam" id="NF002955">
    <property type="entry name" value="PRK03609.1"/>
    <property type="match status" value="1"/>
</dbReference>
<dbReference type="PANTHER" id="PTHR11076">
    <property type="entry name" value="DNA REPAIR POLYMERASE UMUC / TRANSFERASE FAMILY MEMBER"/>
    <property type="match status" value="1"/>
</dbReference>
<organism evidence="7 8">
    <name type="scientific">Thiocapsa roseopersicina</name>
    <dbReference type="NCBI Taxonomy" id="1058"/>
    <lineage>
        <taxon>Bacteria</taxon>
        <taxon>Pseudomonadati</taxon>
        <taxon>Pseudomonadota</taxon>
        <taxon>Gammaproteobacteria</taxon>
        <taxon>Chromatiales</taxon>
        <taxon>Chromatiaceae</taxon>
        <taxon>Thiocapsa</taxon>
    </lineage>
</organism>